<dbReference type="InParanoid" id="J0DCG4"/>
<dbReference type="KEGG" id="adl:AURDEDRAFT_170709"/>
<proteinExistence type="predicted"/>
<evidence type="ECO:0000256" key="1">
    <source>
        <dbReference type="SAM" id="MobiDB-lite"/>
    </source>
</evidence>
<feature type="compositionally biased region" description="Basic and acidic residues" evidence="1">
    <location>
        <begin position="378"/>
        <end position="389"/>
    </location>
</feature>
<name>J0DCG4_AURST</name>
<dbReference type="EMBL" id="JH687805">
    <property type="protein sequence ID" value="EJD40128.1"/>
    <property type="molecule type" value="Genomic_DNA"/>
</dbReference>
<keyword evidence="3" id="KW-1185">Reference proteome</keyword>
<gene>
    <name evidence="2" type="ORF">AURDEDRAFT_170709</name>
</gene>
<feature type="region of interest" description="Disordered" evidence="1">
    <location>
        <begin position="314"/>
        <end position="410"/>
    </location>
</feature>
<feature type="compositionally biased region" description="Low complexity" evidence="1">
    <location>
        <begin position="328"/>
        <end position="343"/>
    </location>
</feature>
<dbReference type="AlphaFoldDB" id="J0DCG4"/>
<organism evidence="2 3">
    <name type="scientific">Auricularia subglabra (strain TFB-10046 / SS5)</name>
    <name type="common">White-rot fungus</name>
    <name type="synonym">Auricularia delicata (strain TFB10046)</name>
    <dbReference type="NCBI Taxonomy" id="717982"/>
    <lineage>
        <taxon>Eukaryota</taxon>
        <taxon>Fungi</taxon>
        <taxon>Dikarya</taxon>
        <taxon>Basidiomycota</taxon>
        <taxon>Agaricomycotina</taxon>
        <taxon>Agaricomycetes</taxon>
        <taxon>Auriculariales</taxon>
        <taxon>Auriculariaceae</taxon>
        <taxon>Auricularia</taxon>
    </lineage>
</organism>
<feature type="compositionally biased region" description="Low complexity" evidence="1">
    <location>
        <begin position="397"/>
        <end position="410"/>
    </location>
</feature>
<protein>
    <submittedName>
        <fullName evidence="2">Uncharacterized protein</fullName>
    </submittedName>
</protein>
<reference evidence="3" key="1">
    <citation type="journal article" date="2012" name="Science">
        <title>The Paleozoic origin of enzymatic lignin decomposition reconstructed from 31 fungal genomes.</title>
        <authorList>
            <person name="Floudas D."/>
            <person name="Binder M."/>
            <person name="Riley R."/>
            <person name="Barry K."/>
            <person name="Blanchette R.A."/>
            <person name="Henrissat B."/>
            <person name="Martinez A.T."/>
            <person name="Otillar R."/>
            <person name="Spatafora J.W."/>
            <person name="Yadav J.S."/>
            <person name="Aerts A."/>
            <person name="Benoit I."/>
            <person name="Boyd A."/>
            <person name="Carlson A."/>
            <person name="Copeland A."/>
            <person name="Coutinho P.M."/>
            <person name="de Vries R.P."/>
            <person name="Ferreira P."/>
            <person name="Findley K."/>
            <person name="Foster B."/>
            <person name="Gaskell J."/>
            <person name="Glotzer D."/>
            <person name="Gorecki P."/>
            <person name="Heitman J."/>
            <person name="Hesse C."/>
            <person name="Hori C."/>
            <person name="Igarashi K."/>
            <person name="Jurgens J.A."/>
            <person name="Kallen N."/>
            <person name="Kersten P."/>
            <person name="Kohler A."/>
            <person name="Kuees U."/>
            <person name="Kumar T.K.A."/>
            <person name="Kuo A."/>
            <person name="LaButti K."/>
            <person name="Larrondo L.F."/>
            <person name="Lindquist E."/>
            <person name="Ling A."/>
            <person name="Lombard V."/>
            <person name="Lucas S."/>
            <person name="Lundell T."/>
            <person name="Martin R."/>
            <person name="McLaughlin D.J."/>
            <person name="Morgenstern I."/>
            <person name="Morin E."/>
            <person name="Murat C."/>
            <person name="Nagy L.G."/>
            <person name="Nolan M."/>
            <person name="Ohm R.A."/>
            <person name="Patyshakuliyeva A."/>
            <person name="Rokas A."/>
            <person name="Ruiz-Duenas F.J."/>
            <person name="Sabat G."/>
            <person name="Salamov A."/>
            <person name="Samejima M."/>
            <person name="Schmutz J."/>
            <person name="Slot J.C."/>
            <person name="St John F."/>
            <person name="Stenlid J."/>
            <person name="Sun H."/>
            <person name="Sun S."/>
            <person name="Syed K."/>
            <person name="Tsang A."/>
            <person name="Wiebenga A."/>
            <person name="Young D."/>
            <person name="Pisabarro A."/>
            <person name="Eastwood D.C."/>
            <person name="Martin F."/>
            <person name="Cullen D."/>
            <person name="Grigoriev I.V."/>
            <person name="Hibbett D.S."/>
        </authorList>
    </citation>
    <scope>NUCLEOTIDE SEQUENCE [LARGE SCALE GENOMIC DNA]</scope>
    <source>
        <strain evidence="3">TFB10046</strain>
    </source>
</reference>
<dbReference type="OrthoDB" id="3270336at2759"/>
<dbReference type="Proteomes" id="UP000006514">
    <property type="component" value="Unassembled WGS sequence"/>
</dbReference>
<sequence>MSLLAAARHLDALEQPRVEIEIFNVDQTIPPTICWSNEVELNDVVFPNTPRFYVQRWETLETSWISPNCAAKGIPRPPAGLGPRACACPGPEGEPVAVYGNMEAERLWTCMADWYDAKHPHRAFAPNIWRGLGPCPSAPYDSVLHRFPGFVKDNSSGREWFVLPSRAREAMESAESLDSEFAVWLFPESHEARSRLPASQRYVYAGAPSIALLHARWSAWVHSLLARRAVVTYELLSTHAVNAAAASNAVGFDRLCNGEFFGACAMGAWFRDTPRDVKVIREFIRMGIPVYYKWKQAYAALPLLADLRPRRAPAEESGRYAPPMSPRQPALQAAQAPGAVALANNPPIEPQDPRRHWNSARSAPVQAIDAEGNPFNDRAPEMSWEEKLAAQRGAPRSSSESPSPSESLSGVGFDVDVARVPPSAPSSLALSDRISAAPGVRSASYSASSRASLHSRMELLGPPSQNHYDPRSVALPARIEGLQTGADWFTVPNPATYFLQLEEYTMDFNGIPMPGKVHSSHVDWFARIGDPSWQPAPFCARMHNHGVLPQERVEMLFRVGGPFSTLLPAADFPVEDETLARAAREEAHKMPEGSHLSSLDDSDVLLEKWAMGLRMILMRPHGRATLGLGGLLARLARWSGETLEDALAGPSPSVREYGADKPVEVLVGGVKNTCINDWLDIHEIRVMYGLVHAPGSAHPSLWPDPEQFASNWFKHCGCWTRNMEAWFVARLTELWNGQHDPPLKTRAQWREELRTLRHAEGMSSAP</sequence>
<accession>J0DCG4</accession>
<evidence type="ECO:0000313" key="2">
    <source>
        <dbReference type="EMBL" id="EJD40128.1"/>
    </source>
</evidence>
<evidence type="ECO:0000313" key="3">
    <source>
        <dbReference type="Proteomes" id="UP000006514"/>
    </source>
</evidence>